<keyword evidence="3" id="KW-0238">DNA-binding</keyword>
<reference evidence="5 6" key="1">
    <citation type="submission" date="2023-07" db="EMBL/GenBank/DDBJ databases">
        <title>Genomic Encyclopedia of Type Strains, Phase IV (KMG-IV): sequencing the most valuable type-strain genomes for metagenomic binning, comparative biology and taxonomic classification.</title>
        <authorList>
            <person name="Goeker M."/>
        </authorList>
    </citation>
    <scope>NUCLEOTIDE SEQUENCE [LARGE SCALE GENOMIC DNA]</scope>
    <source>
        <strain evidence="5 6">DSM 100301</strain>
    </source>
</reference>
<evidence type="ECO:0000313" key="5">
    <source>
        <dbReference type="EMBL" id="MDQ0454893.1"/>
    </source>
</evidence>
<name>A0ABU0I9I4_9HYPH</name>
<dbReference type="Pfam" id="PF01420">
    <property type="entry name" value="Methylase_S"/>
    <property type="match status" value="2"/>
</dbReference>
<evidence type="ECO:0000313" key="6">
    <source>
        <dbReference type="Proteomes" id="UP001235269"/>
    </source>
</evidence>
<dbReference type="InterPro" id="IPR044946">
    <property type="entry name" value="Restrct_endonuc_typeI_TRD_sf"/>
</dbReference>
<dbReference type="Proteomes" id="UP001235269">
    <property type="component" value="Unassembled WGS sequence"/>
</dbReference>
<comment type="caution">
    <text evidence="5">The sequence shown here is derived from an EMBL/GenBank/DDBJ whole genome shotgun (WGS) entry which is preliminary data.</text>
</comment>
<evidence type="ECO:0000256" key="1">
    <source>
        <dbReference type="ARBA" id="ARBA00010923"/>
    </source>
</evidence>
<feature type="domain" description="Type I restriction modification DNA specificity" evidence="4">
    <location>
        <begin position="244"/>
        <end position="367"/>
    </location>
</feature>
<evidence type="ECO:0000256" key="3">
    <source>
        <dbReference type="ARBA" id="ARBA00023125"/>
    </source>
</evidence>
<dbReference type="EC" id="3.1.21.3" evidence="5"/>
<dbReference type="PANTHER" id="PTHR43140">
    <property type="entry name" value="TYPE-1 RESTRICTION ENZYME ECOKI SPECIFICITY PROTEIN"/>
    <property type="match status" value="1"/>
</dbReference>
<dbReference type="RefSeq" id="WP_307157104.1">
    <property type="nucleotide sequence ID" value="NZ_JAUSWH010000003.1"/>
</dbReference>
<sequence>MLDRPISRAGWTRVAFGDVVRLSKARVANPEAAGIERVVGLEHIEPGDLRIRRWGDVADGTTFTTLFKPGQVLFGKRRAYQRKVAVADFEGVCSGDIYVLEPSNDRLLPELLPFLCQTDAFFDHAVGTSAGSLSPRTNWTSLASFEFLLPPIQEQARLVEALSANEAALNACHLATESGEELLRSMLIEAIPPVSTAKTRGLPLVRFGDVVAILDPNPSHRYPDYVEEGVPLVSTQDFVGEDGYDYAGCKRVPSPTFAEQKARCGFDEHDVVFARKGVLGLSRYYGRDEKCFSHTIVIMKPRGAEITREFLLWLTRSASFMGEIQRSMNSNSGVPTLGIETMNAVQVPLPSVAEQKLVVGQLETVNQALGQLRSRRVSLFALKKHGLSELAGHN</sequence>
<dbReference type="GO" id="GO:0009035">
    <property type="term" value="F:type I site-specific deoxyribonuclease activity"/>
    <property type="evidence" value="ECO:0007669"/>
    <property type="project" value="UniProtKB-EC"/>
</dbReference>
<dbReference type="InterPro" id="IPR000055">
    <property type="entry name" value="Restrct_endonuc_typeI_TRD"/>
</dbReference>
<keyword evidence="2" id="KW-0680">Restriction system</keyword>
<dbReference type="SUPFAM" id="SSF116734">
    <property type="entry name" value="DNA methylase specificity domain"/>
    <property type="match status" value="2"/>
</dbReference>
<keyword evidence="5" id="KW-0378">Hydrolase</keyword>
<keyword evidence="6" id="KW-1185">Reference proteome</keyword>
<organism evidence="5 6">
    <name type="scientific">Rhizobium paknamense</name>
    <dbReference type="NCBI Taxonomy" id="1206817"/>
    <lineage>
        <taxon>Bacteria</taxon>
        <taxon>Pseudomonadati</taxon>
        <taxon>Pseudomonadota</taxon>
        <taxon>Alphaproteobacteria</taxon>
        <taxon>Hyphomicrobiales</taxon>
        <taxon>Rhizobiaceae</taxon>
        <taxon>Rhizobium/Agrobacterium group</taxon>
        <taxon>Rhizobium</taxon>
    </lineage>
</organism>
<gene>
    <name evidence="5" type="ORF">QO005_001223</name>
</gene>
<comment type="similarity">
    <text evidence="1">Belongs to the type-I restriction system S methylase family.</text>
</comment>
<dbReference type="InterPro" id="IPR051212">
    <property type="entry name" value="Type-I_RE_S_subunit"/>
</dbReference>
<protein>
    <submittedName>
        <fullName evidence="5">Type I restriction enzyme S subunit</fullName>
        <ecNumber evidence="5">3.1.21.3</ecNumber>
    </submittedName>
</protein>
<dbReference type="PANTHER" id="PTHR43140:SF1">
    <property type="entry name" value="TYPE I RESTRICTION ENZYME ECOKI SPECIFICITY SUBUNIT"/>
    <property type="match status" value="1"/>
</dbReference>
<evidence type="ECO:0000256" key="2">
    <source>
        <dbReference type="ARBA" id="ARBA00022747"/>
    </source>
</evidence>
<evidence type="ECO:0000259" key="4">
    <source>
        <dbReference type="Pfam" id="PF01420"/>
    </source>
</evidence>
<dbReference type="Gene3D" id="3.90.220.20">
    <property type="entry name" value="DNA methylase specificity domains"/>
    <property type="match status" value="2"/>
</dbReference>
<dbReference type="EMBL" id="JAUSWH010000003">
    <property type="protein sequence ID" value="MDQ0454893.1"/>
    <property type="molecule type" value="Genomic_DNA"/>
</dbReference>
<feature type="domain" description="Type I restriction modification DNA specificity" evidence="4">
    <location>
        <begin position="64"/>
        <end position="170"/>
    </location>
</feature>
<accession>A0ABU0I9I4</accession>
<proteinExistence type="inferred from homology"/>